<evidence type="ECO:0000313" key="1">
    <source>
        <dbReference type="EMBL" id="CAD8072281.1"/>
    </source>
</evidence>
<proteinExistence type="predicted"/>
<keyword evidence="2" id="KW-1185">Reference proteome</keyword>
<dbReference type="OMA" id="YQPRFSF"/>
<dbReference type="AlphaFoldDB" id="A0A8S1M349"/>
<name>A0A8S1M349_PARPR</name>
<reference evidence="1" key="1">
    <citation type="submission" date="2021-01" db="EMBL/GenBank/DDBJ databases">
        <authorList>
            <consortium name="Genoscope - CEA"/>
            <person name="William W."/>
        </authorList>
    </citation>
    <scope>NUCLEOTIDE SEQUENCE</scope>
</reference>
<dbReference type="EMBL" id="CAJJDM010000049">
    <property type="protein sequence ID" value="CAD8072281.1"/>
    <property type="molecule type" value="Genomic_DNA"/>
</dbReference>
<protein>
    <submittedName>
        <fullName evidence="1">Uncharacterized protein</fullName>
    </submittedName>
</protein>
<comment type="caution">
    <text evidence="1">The sequence shown here is derived from an EMBL/GenBank/DDBJ whole genome shotgun (WGS) entry which is preliminary data.</text>
</comment>
<dbReference type="Proteomes" id="UP000688137">
    <property type="component" value="Unassembled WGS sequence"/>
</dbReference>
<organism evidence="1 2">
    <name type="scientific">Paramecium primaurelia</name>
    <dbReference type="NCBI Taxonomy" id="5886"/>
    <lineage>
        <taxon>Eukaryota</taxon>
        <taxon>Sar</taxon>
        <taxon>Alveolata</taxon>
        <taxon>Ciliophora</taxon>
        <taxon>Intramacronucleata</taxon>
        <taxon>Oligohymenophorea</taxon>
        <taxon>Peniculida</taxon>
        <taxon>Parameciidae</taxon>
        <taxon>Paramecium</taxon>
    </lineage>
</organism>
<evidence type="ECO:0000313" key="2">
    <source>
        <dbReference type="Proteomes" id="UP000688137"/>
    </source>
</evidence>
<sequence length="98" mass="11617">MNKLLISIAKIPIYQPRFSFNKVLKDKDKGDEKQFFSKEDQKLMSKLIKKMKEANEHPQASTSNSLEDKDELQKIFSRYKVNYTDAMIEEILNWKKSD</sequence>
<accession>A0A8S1M349</accession>
<gene>
    <name evidence="1" type="ORF">PPRIM_AZ9-3.1.T0490045</name>
</gene>